<protein>
    <submittedName>
        <fullName evidence="2">Unannotated protein</fullName>
    </submittedName>
</protein>
<proteinExistence type="predicted"/>
<dbReference type="EMBL" id="CAEZSF010000125">
    <property type="protein sequence ID" value="CAB4544915.1"/>
    <property type="molecule type" value="Genomic_DNA"/>
</dbReference>
<dbReference type="PROSITE" id="PS51257">
    <property type="entry name" value="PROKAR_LIPOPROTEIN"/>
    <property type="match status" value="1"/>
</dbReference>
<feature type="region of interest" description="Disordered" evidence="1">
    <location>
        <begin position="36"/>
        <end position="65"/>
    </location>
</feature>
<sequence length="193" mass="20885">MKMTDRPLPLRCMIFFWPLMLALGACTVADSTPKEPIGVTEAPNESIGVTEAPNEPIGVTEAPNAPMSSVLEQTIDEARPAGAVFDQSFEEEADGGLIRFNTQRWKYVAANEADLVAAANQLLDTAVQQGWTLLDPYPDSSASGIYTATLAKGQMYLTLDYATTASFARNPDDEDELRLNAEILLDPSRENGG</sequence>
<dbReference type="AlphaFoldDB" id="A0A6J6C1L0"/>
<reference evidence="2" key="1">
    <citation type="submission" date="2020-05" db="EMBL/GenBank/DDBJ databases">
        <authorList>
            <person name="Chiriac C."/>
            <person name="Salcher M."/>
            <person name="Ghai R."/>
            <person name="Kavagutti S V."/>
        </authorList>
    </citation>
    <scope>NUCLEOTIDE SEQUENCE</scope>
</reference>
<evidence type="ECO:0000313" key="2">
    <source>
        <dbReference type="EMBL" id="CAB4544915.1"/>
    </source>
</evidence>
<organism evidence="2">
    <name type="scientific">freshwater metagenome</name>
    <dbReference type="NCBI Taxonomy" id="449393"/>
    <lineage>
        <taxon>unclassified sequences</taxon>
        <taxon>metagenomes</taxon>
        <taxon>ecological metagenomes</taxon>
    </lineage>
</organism>
<name>A0A6J6C1L0_9ZZZZ</name>
<gene>
    <name evidence="2" type="ORF">UFOPK1358_01254</name>
</gene>
<evidence type="ECO:0000256" key="1">
    <source>
        <dbReference type="SAM" id="MobiDB-lite"/>
    </source>
</evidence>
<accession>A0A6J6C1L0</accession>